<evidence type="ECO:0000313" key="5">
    <source>
        <dbReference type="Proteomes" id="UP001516023"/>
    </source>
</evidence>
<evidence type="ECO:0000256" key="2">
    <source>
        <dbReference type="SAM" id="Phobius"/>
    </source>
</evidence>
<keyword evidence="2" id="KW-0812">Transmembrane</keyword>
<feature type="domain" description="Letm1 RBD" evidence="3">
    <location>
        <begin position="136"/>
        <end position="210"/>
    </location>
</feature>
<dbReference type="Proteomes" id="UP001516023">
    <property type="component" value="Unassembled WGS sequence"/>
</dbReference>
<keyword evidence="2" id="KW-1133">Transmembrane helix</keyword>
<organism evidence="4 5">
    <name type="scientific">Cyclotella cryptica</name>
    <dbReference type="NCBI Taxonomy" id="29204"/>
    <lineage>
        <taxon>Eukaryota</taxon>
        <taxon>Sar</taxon>
        <taxon>Stramenopiles</taxon>
        <taxon>Ochrophyta</taxon>
        <taxon>Bacillariophyta</taxon>
        <taxon>Coscinodiscophyceae</taxon>
        <taxon>Thalassiosirophycidae</taxon>
        <taxon>Stephanodiscales</taxon>
        <taxon>Stephanodiscaceae</taxon>
        <taxon>Cyclotella</taxon>
    </lineage>
</organism>
<dbReference type="AlphaFoldDB" id="A0ABD3P0Q3"/>
<keyword evidence="2" id="KW-0472">Membrane</keyword>
<sequence>MTATSRNLTASLIRWHSSHPNPPNASSPTEPVSQIPSQTTVRSPRNANEEAGILSQLLSTIQHFNNGISRLKSDVRTSHLIREAEATRIQLHRKILREREQREGRNADDIYDVECTSFAERRKKWLEKHLPRKTIRRSNRHLHQTQRDLRTTLPTVLGFIVLPGVGYGFLFMGIMFPRFLLSRQFHTREQRKEFAMEEYKERRRWFERLAGDFWGSFMRACPQLVFCEHAKKRDEVLSLISVDAAGPVLDEPSMIHIYDLCYKLIYRDEASPHSRVNTSAFSTLPISHLHSISLACNLSSIFPLPAVASSALLQFCVPRPFLESRLTHLVEDIIADDATLLEEGHCEAGCDGMTDEEVLDACLSRGLPVARFARDTSGEAMGEIQCMRTLLTNHLKMMSGVMKYRGECSVREQQLFPAKDGVCSKSSLVRDVALHVLVLHLPAIRYQLLETNTEVTKKCQEMN</sequence>
<gene>
    <name evidence="4" type="ORF">HJC23_009209</name>
</gene>
<evidence type="ECO:0000313" key="4">
    <source>
        <dbReference type="EMBL" id="KAL3781779.1"/>
    </source>
</evidence>
<dbReference type="Pfam" id="PF07766">
    <property type="entry name" value="LETM1_RBD"/>
    <property type="match status" value="1"/>
</dbReference>
<evidence type="ECO:0000259" key="3">
    <source>
        <dbReference type="Pfam" id="PF07766"/>
    </source>
</evidence>
<name>A0ABD3P0Q3_9STRA</name>
<evidence type="ECO:0000256" key="1">
    <source>
        <dbReference type="SAM" id="MobiDB-lite"/>
    </source>
</evidence>
<proteinExistence type="predicted"/>
<protein>
    <recommendedName>
        <fullName evidence="3">Letm1 RBD domain-containing protein</fullName>
    </recommendedName>
</protein>
<reference evidence="4 5" key="1">
    <citation type="journal article" date="2020" name="G3 (Bethesda)">
        <title>Improved Reference Genome for Cyclotella cryptica CCMP332, a Model for Cell Wall Morphogenesis, Salinity Adaptation, and Lipid Production in Diatoms (Bacillariophyta).</title>
        <authorList>
            <person name="Roberts W.R."/>
            <person name="Downey K.M."/>
            <person name="Ruck E.C."/>
            <person name="Traller J.C."/>
            <person name="Alverson A.J."/>
        </authorList>
    </citation>
    <scope>NUCLEOTIDE SEQUENCE [LARGE SCALE GENOMIC DNA]</scope>
    <source>
        <strain evidence="4 5">CCMP332</strain>
    </source>
</reference>
<accession>A0ABD3P0Q3</accession>
<feature type="compositionally biased region" description="Polar residues" evidence="1">
    <location>
        <begin position="29"/>
        <end position="46"/>
    </location>
</feature>
<comment type="caution">
    <text evidence="4">The sequence shown here is derived from an EMBL/GenBank/DDBJ whole genome shotgun (WGS) entry which is preliminary data.</text>
</comment>
<feature type="region of interest" description="Disordered" evidence="1">
    <location>
        <begin position="15"/>
        <end position="46"/>
    </location>
</feature>
<feature type="transmembrane region" description="Helical" evidence="2">
    <location>
        <begin position="156"/>
        <end position="181"/>
    </location>
</feature>
<keyword evidence="5" id="KW-1185">Reference proteome</keyword>
<dbReference type="EMBL" id="JABMIG020000306">
    <property type="protein sequence ID" value="KAL3781779.1"/>
    <property type="molecule type" value="Genomic_DNA"/>
</dbReference>
<dbReference type="InterPro" id="IPR033122">
    <property type="entry name" value="LETM1-like_RBD"/>
</dbReference>